<dbReference type="OrthoDB" id="2573941at2759"/>
<dbReference type="SMART" id="SM00360">
    <property type="entry name" value="RRM"/>
    <property type="match status" value="1"/>
</dbReference>
<gene>
    <name evidence="5" type="ORF">PICST_48043</name>
</gene>
<dbReference type="HOGENOM" id="CLU_045495_2_2_1"/>
<feature type="region of interest" description="Disordered" evidence="3">
    <location>
        <begin position="133"/>
        <end position="154"/>
    </location>
</feature>
<dbReference type="AlphaFoldDB" id="A3LXE9"/>
<dbReference type="PANTHER" id="PTHR45880">
    <property type="entry name" value="RNA-BINDING MOTIF PROTEIN, X-LINKED 2"/>
    <property type="match status" value="1"/>
</dbReference>
<dbReference type="InterPro" id="IPR000504">
    <property type="entry name" value="RRM_dom"/>
</dbReference>
<dbReference type="InParanoid" id="A3LXE9"/>
<dbReference type="GO" id="GO:0071013">
    <property type="term" value="C:catalytic step 2 spliceosome"/>
    <property type="evidence" value="ECO:0007669"/>
    <property type="project" value="TreeGrafter"/>
</dbReference>
<dbReference type="Gene3D" id="3.30.70.330">
    <property type="match status" value="1"/>
</dbReference>
<accession>A3LXE9</accession>
<proteinExistence type="predicted"/>
<keyword evidence="1 2" id="KW-0694">RNA-binding</keyword>
<dbReference type="OMA" id="PMEQFIK"/>
<dbReference type="STRING" id="322104.A3LXE9"/>
<dbReference type="SUPFAM" id="SSF54928">
    <property type="entry name" value="RNA-binding domain, RBD"/>
    <property type="match status" value="1"/>
</dbReference>
<evidence type="ECO:0000259" key="4">
    <source>
        <dbReference type="PROSITE" id="PS50102"/>
    </source>
</evidence>
<dbReference type="FunCoup" id="A3LXE9">
    <property type="interactions" value="736"/>
</dbReference>
<name>A3LXE9_PICST</name>
<dbReference type="InterPro" id="IPR051847">
    <property type="entry name" value="RNA_proc/Spliceosome_comp"/>
</dbReference>
<feature type="compositionally biased region" description="Basic residues" evidence="3">
    <location>
        <begin position="190"/>
        <end position="214"/>
    </location>
</feature>
<dbReference type="PROSITE" id="PS50102">
    <property type="entry name" value="RRM"/>
    <property type="match status" value="1"/>
</dbReference>
<dbReference type="GO" id="GO:0000398">
    <property type="term" value="P:mRNA splicing, via spliceosome"/>
    <property type="evidence" value="ECO:0007669"/>
    <property type="project" value="TreeGrafter"/>
</dbReference>
<evidence type="ECO:0000256" key="3">
    <source>
        <dbReference type="SAM" id="MobiDB-lite"/>
    </source>
</evidence>
<evidence type="ECO:0000256" key="2">
    <source>
        <dbReference type="PROSITE-ProRule" id="PRU00176"/>
    </source>
</evidence>
<dbReference type="Pfam" id="PF00076">
    <property type="entry name" value="RRM_1"/>
    <property type="match status" value="1"/>
</dbReference>
<dbReference type="Proteomes" id="UP000002258">
    <property type="component" value="Chromosome 6"/>
</dbReference>
<dbReference type="RefSeq" id="XP_001385825.2">
    <property type="nucleotide sequence ID" value="XM_001385788.1"/>
</dbReference>
<feature type="region of interest" description="Disordered" evidence="3">
    <location>
        <begin position="172"/>
        <end position="233"/>
    </location>
</feature>
<dbReference type="InterPro" id="IPR012677">
    <property type="entry name" value="Nucleotide-bd_a/b_plait_sf"/>
</dbReference>
<feature type="domain" description="RRM" evidence="4">
    <location>
        <begin position="33"/>
        <end position="111"/>
    </location>
</feature>
<evidence type="ECO:0000256" key="1">
    <source>
        <dbReference type="ARBA" id="ARBA00022884"/>
    </source>
</evidence>
<sequence length="233" mass="27685">MNSIQKINAINQKELATNTSYKASWHYDYRDTNYIYIGNIASDIEEKDIITIFSQYGVPTHINMIKDKETGRHRGFAFLKYANMKSCVLAVDNFNGVVVYERKLRVDHTYYKLKKDENEDDFLIDYSEVRKQQSEKKETKRIEGKKQESITAVSDTIDDEFKDPMADHIAQAANEDEEFKDPMADYVKKDSHKRHREHRSREHRHRHHSRHGHDHRSDRKSEHTSRDRSPTRE</sequence>
<dbReference type="InterPro" id="IPR035979">
    <property type="entry name" value="RBD_domain_sf"/>
</dbReference>
<evidence type="ECO:0000313" key="5">
    <source>
        <dbReference type="EMBL" id="ABN67796.2"/>
    </source>
</evidence>
<feature type="compositionally biased region" description="Basic and acidic residues" evidence="3">
    <location>
        <begin position="133"/>
        <end position="148"/>
    </location>
</feature>
<keyword evidence="6" id="KW-1185">Reference proteome</keyword>
<dbReference type="eggNOG" id="KOG0126">
    <property type="taxonomic scope" value="Eukaryota"/>
</dbReference>
<organism evidence="5 6">
    <name type="scientific">Scheffersomyces stipitis (strain ATCC 58785 / CBS 6054 / NBRC 10063 / NRRL Y-11545)</name>
    <name type="common">Yeast</name>
    <name type="synonym">Pichia stipitis</name>
    <dbReference type="NCBI Taxonomy" id="322104"/>
    <lineage>
        <taxon>Eukaryota</taxon>
        <taxon>Fungi</taxon>
        <taxon>Dikarya</taxon>
        <taxon>Ascomycota</taxon>
        <taxon>Saccharomycotina</taxon>
        <taxon>Pichiomycetes</taxon>
        <taxon>Debaryomycetaceae</taxon>
        <taxon>Scheffersomyces</taxon>
    </lineage>
</organism>
<dbReference type="GeneID" id="4839786"/>
<dbReference type="PANTHER" id="PTHR45880:SF1">
    <property type="entry name" value="RNA-BINDING MOTIF PROTEIN, X-LINKED 2"/>
    <property type="match status" value="1"/>
</dbReference>
<dbReference type="GO" id="GO:0005686">
    <property type="term" value="C:U2 snRNP"/>
    <property type="evidence" value="ECO:0007669"/>
    <property type="project" value="EnsemblFungi"/>
</dbReference>
<feature type="compositionally biased region" description="Basic and acidic residues" evidence="3">
    <location>
        <begin position="180"/>
        <end position="189"/>
    </location>
</feature>
<reference evidence="5 6" key="1">
    <citation type="journal article" date="2007" name="Nat. Biotechnol.">
        <title>Genome sequence of the lignocellulose-bioconverting and xylose-fermenting yeast Pichia stipitis.</title>
        <authorList>
            <person name="Jeffries T.W."/>
            <person name="Grigoriev I.V."/>
            <person name="Grimwood J."/>
            <person name="Laplaza J.M."/>
            <person name="Aerts A."/>
            <person name="Salamov A."/>
            <person name="Schmutz J."/>
            <person name="Lindquist E."/>
            <person name="Dehal P."/>
            <person name="Shapiro H."/>
            <person name="Jin Y.S."/>
            <person name="Passoth V."/>
            <person name="Richardson P.M."/>
        </authorList>
    </citation>
    <scope>NUCLEOTIDE SEQUENCE [LARGE SCALE GENOMIC DNA]</scope>
    <source>
        <strain evidence="6">ATCC 58785 / CBS 6054 / NBRC 10063 / NRRL Y-11545</strain>
    </source>
</reference>
<dbReference type="KEGG" id="pic:PICST_48043"/>
<evidence type="ECO:0000313" key="6">
    <source>
        <dbReference type="Proteomes" id="UP000002258"/>
    </source>
</evidence>
<protein>
    <recommendedName>
        <fullName evidence="4">RRM domain-containing protein</fullName>
    </recommendedName>
</protein>
<feature type="compositionally biased region" description="Basic and acidic residues" evidence="3">
    <location>
        <begin position="215"/>
        <end position="233"/>
    </location>
</feature>
<dbReference type="GO" id="GO:0003723">
    <property type="term" value="F:RNA binding"/>
    <property type="evidence" value="ECO:0007669"/>
    <property type="project" value="UniProtKB-UniRule"/>
</dbReference>
<dbReference type="GO" id="GO:0071011">
    <property type="term" value="C:precatalytic spliceosome"/>
    <property type="evidence" value="ECO:0007669"/>
    <property type="project" value="TreeGrafter"/>
</dbReference>
<dbReference type="EMBL" id="CP000500">
    <property type="protein sequence ID" value="ABN67796.2"/>
    <property type="molecule type" value="Genomic_DNA"/>
</dbReference>